<dbReference type="FunCoup" id="A0A259TX04">
    <property type="interactions" value="144"/>
</dbReference>
<proteinExistence type="inferred from homology"/>
<feature type="active site" evidence="14">
    <location>
        <position position="181"/>
    </location>
</feature>
<dbReference type="NCBIfam" id="TIGR01205">
    <property type="entry name" value="D_ala_D_alaTIGR"/>
    <property type="match status" value="1"/>
</dbReference>
<dbReference type="EMBL" id="MQWB01000001">
    <property type="protein sequence ID" value="OZC02299.1"/>
    <property type="molecule type" value="Genomic_DNA"/>
</dbReference>
<dbReference type="PROSITE" id="PS00844">
    <property type="entry name" value="DALA_DALA_LIGASE_2"/>
    <property type="match status" value="1"/>
</dbReference>
<comment type="caution">
    <text evidence="19">The sequence shown here is derived from an EMBL/GenBank/DDBJ whole genome shotgun (WGS) entry which is preliminary data.</text>
</comment>
<evidence type="ECO:0000256" key="6">
    <source>
        <dbReference type="ARBA" id="ARBA00022840"/>
    </source>
</evidence>
<dbReference type="NCBIfam" id="NF002378">
    <property type="entry name" value="PRK01372.1"/>
    <property type="match status" value="1"/>
</dbReference>
<dbReference type="InterPro" id="IPR011095">
    <property type="entry name" value="Dala_Dala_lig_C"/>
</dbReference>
<dbReference type="GO" id="GO:0009252">
    <property type="term" value="P:peptidoglycan biosynthetic process"/>
    <property type="evidence" value="ECO:0007669"/>
    <property type="project" value="UniProtKB-UniRule"/>
</dbReference>
<dbReference type="RefSeq" id="WP_094546410.1">
    <property type="nucleotide sequence ID" value="NZ_MQWB01000001.1"/>
</dbReference>
<keyword evidence="13" id="KW-0963">Cytoplasm</keyword>
<keyword evidence="8 13" id="KW-0133">Cell shape</keyword>
<dbReference type="InterPro" id="IPR011127">
    <property type="entry name" value="Dala_Dala_lig_N"/>
</dbReference>
<dbReference type="PANTHER" id="PTHR23132:SF25">
    <property type="entry name" value="D-ALANINE--D-ALANINE LIGASE A"/>
    <property type="match status" value="1"/>
</dbReference>
<dbReference type="EC" id="6.3.2.4" evidence="13"/>
<evidence type="ECO:0000256" key="12">
    <source>
        <dbReference type="ARBA" id="ARBA00047614"/>
    </source>
</evidence>
<keyword evidence="20" id="KW-1185">Reference proteome</keyword>
<dbReference type="AlphaFoldDB" id="A0A259TX04"/>
<evidence type="ECO:0000256" key="1">
    <source>
        <dbReference type="ARBA" id="ARBA00001936"/>
    </source>
</evidence>
<gene>
    <name evidence="13" type="primary">ddl</name>
    <name evidence="19" type="ORF">BSZ36_04495</name>
</gene>
<dbReference type="Proteomes" id="UP000216446">
    <property type="component" value="Unassembled WGS sequence"/>
</dbReference>
<dbReference type="PROSITE" id="PS50975">
    <property type="entry name" value="ATP_GRASP"/>
    <property type="match status" value="1"/>
</dbReference>
<feature type="binding site" evidence="15">
    <location>
        <begin position="181"/>
        <end position="182"/>
    </location>
    <ligand>
        <name>ATP</name>
        <dbReference type="ChEBI" id="CHEBI:30616"/>
    </ligand>
</feature>
<dbReference type="SUPFAM" id="SSF52440">
    <property type="entry name" value="PreATP-grasp domain"/>
    <property type="match status" value="1"/>
</dbReference>
<feature type="binding site" evidence="16">
    <location>
        <position position="305"/>
    </location>
    <ligand>
        <name>Mg(2+)</name>
        <dbReference type="ChEBI" id="CHEBI:18420"/>
        <label>1</label>
    </ligand>
</feature>
<evidence type="ECO:0000313" key="20">
    <source>
        <dbReference type="Proteomes" id="UP000216446"/>
    </source>
</evidence>
<keyword evidence="7 16" id="KW-0460">Magnesium</keyword>
<reference evidence="19 20" key="1">
    <citation type="submission" date="2016-11" db="EMBL/GenBank/DDBJ databases">
        <title>Study of marine rhodopsin-containing bacteria.</title>
        <authorList>
            <person name="Yoshizawa S."/>
            <person name="Kumagai Y."/>
            <person name="Kogure K."/>
        </authorList>
    </citation>
    <scope>NUCLEOTIDE SEQUENCE [LARGE SCALE GENOMIC DNA]</scope>
    <source>
        <strain evidence="19 20">SG-29</strain>
    </source>
</reference>
<evidence type="ECO:0000256" key="8">
    <source>
        <dbReference type="ARBA" id="ARBA00022960"/>
    </source>
</evidence>
<dbReference type="InterPro" id="IPR011761">
    <property type="entry name" value="ATP-grasp"/>
</dbReference>
<feature type="binding site" evidence="15">
    <location>
        <begin position="304"/>
        <end position="305"/>
    </location>
    <ligand>
        <name>ATP</name>
        <dbReference type="ChEBI" id="CHEBI:30616"/>
    </ligand>
</feature>
<evidence type="ECO:0000256" key="4">
    <source>
        <dbReference type="ARBA" id="ARBA00022723"/>
    </source>
</evidence>
<dbReference type="Pfam" id="PF07478">
    <property type="entry name" value="Dala_Dala_lig_C"/>
    <property type="match status" value="1"/>
</dbReference>
<dbReference type="InterPro" id="IPR016185">
    <property type="entry name" value="PreATP-grasp_dom_sf"/>
</dbReference>
<feature type="binding site" evidence="15">
    <location>
        <begin position="211"/>
        <end position="218"/>
    </location>
    <ligand>
        <name>ATP</name>
        <dbReference type="ChEBI" id="CHEBI:30616"/>
    </ligand>
</feature>
<evidence type="ECO:0000256" key="3">
    <source>
        <dbReference type="ARBA" id="ARBA00022598"/>
    </source>
</evidence>
<evidence type="ECO:0000259" key="18">
    <source>
        <dbReference type="PROSITE" id="PS50975"/>
    </source>
</evidence>
<keyword evidence="3 13" id="KW-0436">Ligase</keyword>
<keyword evidence="6 17" id="KW-0067">ATP-binding</keyword>
<evidence type="ECO:0000256" key="15">
    <source>
        <dbReference type="PIRSR" id="PIRSR039102-2"/>
    </source>
</evidence>
<feature type="active site" evidence="14">
    <location>
        <position position="316"/>
    </location>
</feature>
<keyword evidence="4 16" id="KW-0479">Metal-binding</keyword>
<protein>
    <recommendedName>
        <fullName evidence="13">D-alanine--D-alanine ligase</fullName>
        <ecNumber evidence="13">6.3.2.4</ecNumber>
    </recommendedName>
    <alternativeName>
        <fullName evidence="13">D-Ala-D-Ala ligase</fullName>
    </alternativeName>
    <alternativeName>
        <fullName evidence="13">D-alanylalanine synthetase</fullName>
    </alternativeName>
</protein>
<dbReference type="SUPFAM" id="SSF56059">
    <property type="entry name" value="Glutathione synthetase ATP-binding domain-like"/>
    <property type="match status" value="1"/>
</dbReference>
<dbReference type="GO" id="GO:0071555">
    <property type="term" value="P:cell wall organization"/>
    <property type="evidence" value="ECO:0007669"/>
    <property type="project" value="UniProtKB-KW"/>
</dbReference>
<feature type="binding site" evidence="16">
    <location>
        <position position="305"/>
    </location>
    <ligand>
        <name>Mg(2+)</name>
        <dbReference type="ChEBI" id="CHEBI:18420"/>
        <label>2</label>
    </ligand>
</feature>
<dbReference type="PIRSF" id="PIRSF039102">
    <property type="entry name" value="Ddl/VanB"/>
    <property type="match status" value="1"/>
</dbReference>
<comment type="subcellular location">
    <subcellularLocation>
        <location evidence="13">Cytoplasm</location>
    </subcellularLocation>
</comment>
<evidence type="ECO:0000256" key="2">
    <source>
        <dbReference type="ARBA" id="ARBA00010871"/>
    </source>
</evidence>
<comment type="function">
    <text evidence="13">Cell wall formation.</text>
</comment>
<dbReference type="FunFam" id="3.30.470.20:FF:000008">
    <property type="entry name" value="D-alanine--D-alanine ligase"/>
    <property type="match status" value="1"/>
</dbReference>
<dbReference type="OrthoDB" id="9813261at2"/>
<evidence type="ECO:0000256" key="7">
    <source>
        <dbReference type="ARBA" id="ARBA00022842"/>
    </source>
</evidence>
<dbReference type="Gene3D" id="3.30.1490.20">
    <property type="entry name" value="ATP-grasp fold, A domain"/>
    <property type="match status" value="1"/>
</dbReference>
<feature type="binding site" evidence="15">
    <location>
        <begin position="173"/>
        <end position="175"/>
    </location>
    <ligand>
        <name>ATP</name>
        <dbReference type="ChEBI" id="CHEBI:30616"/>
    </ligand>
</feature>
<feature type="binding site" evidence="16">
    <location>
        <position position="307"/>
    </location>
    <ligand>
        <name>Mg(2+)</name>
        <dbReference type="ChEBI" id="CHEBI:18420"/>
        <label>2</label>
    </ligand>
</feature>
<dbReference type="Pfam" id="PF01820">
    <property type="entry name" value="Dala_Dala_lig_N"/>
    <property type="match status" value="1"/>
</dbReference>
<dbReference type="InterPro" id="IPR013815">
    <property type="entry name" value="ATP_grasp_subdomain_1"/>
</dbReference>
<comment type="catalytic activity">
    <reaction evidence="12 13">
        <text>2 D-alanine + ATP = D-alanyl-D-alanine + ADP + phosphate + H(+)</text>
        <dbReference type="Rhea" id="RHEA:11224"/>
        <dbReference type="ChEBI" id="CHEBI:15378"/>
        <dbReference type="ChEBI" id="CHEBI:30616"/>
        <dbReference type="ChEBI" id="CHEBI:43474"/>
        <dbReference type="ChEBI" id="CHEBI:57416"/>
        <dbReference type="ChEBI" id="CHEBI:57822"/>
        <dbReference type="ChEBI" id="CHEBI:456216"/>
        <dbReference type="EC" id="6.3.2.4"/>
    </reaction>
</comment>
<dbReference type="HAMAP" id="MF_00047">
    <property type="entry name" value="Dala_Dala_lig"/>
    <property type="match status" value="1"/>
</dbReference>
<dbReference type="PROSITE" id="PS00843">
    <property type="entry name" value="DALA_DALA_LIGASE_1"/>
    <property type="match status" value="1"/>
</dbReference>
<dbReference type="Gene3D" id="3.30.470.20">
    <property type="entry name" value="ATP-grasp fold, B domain"/>
    <property type="match status" value="1"/>
</dbReference>
<dbReference type="InParanoid" id="A0A259TX04"/>
<evidence type="ECO:0000313" key="19">
    <source>
        <dbReference type="EMBL" id="OZC02299.1"/>
    </source>
</evidence>
<dbReference type="PANTHER" id="PTHR23132">
    <property type="entry name" value="D-ALANINE--D-ALANINE LIGASE"/>
    <property type="match status" value="1"/>
</dbReference>
<dbReference type="UniPathway" id="UPA00219"/>
<keyword evidence="11 13" id="KW-0961">Cell wall biogenesis/degradation</keyword>
<evidence type="ECO:0000256" key="9">
    <source>
        <dbReference type="ARBA" id="ARBA00022984"/>
    </source>
</evidence>
<evidence type="ECO:0000256" key="16">
    <source>
        <dbReference type="PIRSR" id="PIRSR039102-3"/>
    </source>
</evidence>
<feature type="domain" description="ATP-grasp" evidence="18">
    <location>
        <begin position="137"/>
        <end position="338"/>
    </location>
</feature>
<evidence type="ECO:0000256" key="17">
    <source>
        <dbReference type="PROSITE-ProRule" id="PRU00409"/>
    </source>
</evidence>
<dbReference type="GO" id="GO:0005524">
    <property type="term" value="F:ATP binding"/>
    <property type="evidence" value="ECO:0007669"/>
    <property type="project" value="UniProtKB-UniRule"/>
</dbReference>
<evidence type="ECO:0000256" key="5">
    <source>
        <dbReference type="ARBA" id="ARBA00022741"/>
    </source>
</evidence>
<keyword evidence="5 15" id="KW-0547">Nucleotide-binding</keyword>
<comment type="cofactor">
    <cofactor evidence="16">
        <name>Mg(2+)</name>
        <dbReference type="ChEBI" id="CHEBI:18420"/>
    </cofactor>
    <cofactor evidence="16">
        <name>Mn(2+)</name>
        <dbReference type="ChEBI" id="CHEBI:29035"/>
    </cofactor>
    <text evidence="16">Binds 2 magnesium or manganese ions per subunit.</text>
</comment>
<comment type="cofactor">
    <cofactor evidence="1">
        <name>Mn(2+)</name>
        <dbReference type="ChEBI" id="CHEBI:29035"/>
    </cofactor>
</comment>
<organism evidence="19 20">
    <name type="scientific">Rubricoccus marinus</name>
    <dbReference type="NCBI Taxonomy" id="716817"/>
    <lineage>
        <taxon>Bacteria</taxon>
        <taxon>Pseudomonadati</taxon>
        <taxon>Rhodothermota</taxon>
        <taxon>Rhodothermia</taxon>
        <taxon>Rhodothermales</taxon>
        <taxon>Rubricoccaceae</taxon>
        <taxon>Rubricoccus</taxon>
    </lineage>
</organism>
<sequence>MPQPLHVGLVYGGQSTEHDVSVRSARNVLAMLGDRHRVTPILITRDGRWLVQTPEALGDPASGDGHPAMFAPESETCSVLEGGDAIRELDLDVAFPILHGQNGEDGRVQGFLHTLGLPFVGPDVLSSAACWDKEVTKRLLEHAGIPVTPYMTVRRGDEVSWGHLTEQLGSPVFVKPCSSGSSVGVTKVSASGELDAALALGFEYDRKLLVETGISGREIECAVLGNETPEASVPGEIVSTAQFYTYDAKYEDPDASRMEVPADLPPEIAETIRALALEAYRALECEGMARVDFFYTASGEVMVNEINTIPGFTSRSMYPVMWAHSGVDNAALVDRLVALAIERHARDAAVRTTR</sequence>
<keyword evidence="10 16" id="KW-0464">Manganese</keyword>
<dbReference type="Gene3D" id="3.40.50.20">
    <property type="match status" value="1"/>
</dbReference>
<keyword evidence="9 13" id="KW-0573">Peptidoglycan synthesis</keyword>
<dbReference type="NCBIfam" id="NF002528">
    <property type="entry name" value="PRK01966.1-4"/>
    <property type="match status" value="1"/>
</dbReference>
<dbReference type="InterPro" id="IPR000291">
    <property type="entry name" value="D-Ala_lig_Van_CS"/>
</dbReference>
<comment type="similarity">
    <text evidence="2 13">Belongs to the D-alanine--D-alanine ligase family.</text>
</comment>
<dbReference type="GO" id="GO:0046872">
    <property type="term" value="F:metal ion binding"/>
    <property type="evidence" value="ECO:0007669"/>
    <property type="project" value="UniProtKB-KW"/>
</dbReference>
<feature type="active site" evidence="14">
    <location>
        <position position="17"/>
    </location>
</feature>
<dbReference type="GO" id="GO:0008360">
    <property type="term" value="P:regulation of cell shape"/>
    <property type="evidence" value="ECO:0007669"/>
    <property type="project" value="UniProtKB-KW"/>
</dbReference>
<feature type="binding site" evidence="16">
    <location>
        <position position="292"/>
    </location>
    <ligand>
        <name>Mg(2+)</name>
        <dbReference type="ChEBI" id="CHEBI:18420"/>
        <label>1</label>
    </ligand>
</feature>
<accession>A0A259TX04</accession>
<evidence type="ECO:0000256" key="11">
    <source>
        <dbReference type="ARBA" id="ARBA00023316"/>
    </source>
</evidence>
<dbReference type="InterPro" id="IPR005905">
    <property type="entry name" value="D_ala_D_ala"/>
</dbReference>
<evidence type="ECO:0000256" key="14">
    <source>
        <dbReference type="PIRSR" id="PIRSR039102-1"/>
    </source>
</evidence>
<name>A0A259TX04_9BACT</name>
<dbReference type="GO" id="GO:0008716">
    <property type="term" value="F:D-alanine-D-alanine ligase activity"/>
    <property type="evidence" value="ECO:0007669"/>
    <property type="project" value="UniProtKB-UniRule"/>
</dbReference>
<evidence type="ECO:0000256" key="10">
    <source>
        <dbReference type="ARBA" id="ARBA00023211"/>
    </source>
</evidence>
<comment type="pathway">
    <text evidence="13">Cell wall biogenesis; peptidoglycan biosynthesis.</text>
</comment>
<dbReference type="GO" id="GO:0005829">
    <property type="term" value="C:cytosol"/>
    <property type="evidence" value="ECO:0007669"/>
    <property type="project" value="TreeGrafter"/>
</dbReference>
<evidence type="ECO:0000256" key="13">
    <source>
        <dbReference type="HAMAP-Rule" id="MF_00047"/>
    </source>
</evidence>
<feature type="binding site" evidence="15">
    <location>
        <position position="133"/>
    </location>
    <ligand>
        <name>ATP</name>
        <dbReference type="ChEBI" id="CHEBI:30616"/>
    </ligand>
</feature>